<keyword evidence="1" id="KW-1133">Transmembrane helix</keyword>
<reference evidence="2" key="1">
    <citation type="submission" date="2020-12" db="EMBL/GenBank/DDBJ databases">
        <authorList>
            <person name="Iha C."/>
        </authorList>
    </citation>
    <scope>NUCLEOTIDE SEQUENCE</scope>
</reference>
<sequence>MEVDESSYSMRTLQTVTHVQHAEQSMKSNRQSARTVSYGTTGTCAQKGLAIPRAKATASAPTATAPAATAPAASVPTDVEGLAVPQVAALSAAPMAEPAASLTADVEGPVVQRTAAPLLSELIAEPGTSASYSKTCCTLLLRSLVVAGVLQFNSGRCCDSESIVFGGCIVLVVVSCSCIGWVGPSCAGVLWDSW</sequence>
<name>A0A8S1J4R5_9CHLO</name>
<keyword evidence="1" id="KW-0812">Transmembrane</keyword>
<organism evidence="2 3">
    <name type="scientific">Ostreobium quekettii</name>
    <dbReference type="NCBI Taxonomy" id="121088"/>
    <lineage>
        <taxon>Eukaryota</taxon>
        <taxon>Viridiplantae</taxon>
        <taxon>Chlorophyta</taxon>
        <taxon>core chlorophytes</taxon>
        <taxon>Ulvophyceae</taxon>
        <taxon>TCBD clade</taxon>
        <taxon>Bryopsidales</taxon>
        <taxon>Ostreobineae</taxon>
        <taxon>Ostreobiaceae</taxon>
        <taxon>Ostreobium</taxon>
    </lineage>
</organism>
<dbReference type="Proteomes" id="UP000708148">
    <property type="component" value="Unassembled WGS sequence"/>
</dbReference>
<evidence type="ECO:0000256" key="1">
    <source>
        <dbReference type="SAM" id="Phobius"/>
    </source>
</evidence>
<protein>
    <submittedName>
        <fullName evidence="2">Uncharacterized protein</fullName>
    </submittedName>
</protein>
<keyword evidence="3" id="KW-1185">Reference proteome</keyword>
<evidence type="ECO:0000313" key="2">
    <source>
        <dbReference type="EMBL" id="CAD7702445.1"/>
    </source>
</evidence>
<accession>A0A8S1J4R5</accession>
<dbReference type="EMBL" id="CAJHUC010001833">
    <property type="protein sequence ID" value="CAD7702445.1"/>
    <property type="molecule type" value="Genomic_DNA"/>
</dbReference>
<dbReference type="AlphaFoldDB" id="A0A8S1J4R5"/>
<proteinExistence type="predicted"/>
<keyword evidence="1" id="KW-0472">Membrane</keyword>
<gene>
    <name evidence="2" type="ORF">OSTQU699_LOCUS7802</name>
</gene>
<comment type="caution">
    <text evidence="2">The sequence shown here is derived from an EMBL/GenBank/DDBJ whole genome shotgun (WGS) entry which is preliminary data.</text>
</comment>
<feature type="transmembrane region" description="Helical" evidence="1">
    <location>
        <begin position="163"/>
        <end position="191"/>
    </location>
</feature>
<evidence type="ECO:0000313" key="3">
    <source>
        <dbReference type="Proteomes" id="UP000708148"/>
    </source>
</evidence>